<evidence type="ECO:0000256" key="4">
    <source>
        <dbReference type="ARBA" id="ARBA00006432"/>
    </source>
</evidence>
<reference evidence="20 21" key="1">
    <citation type="submission" date="2016-04" db="EMBL/GenBank/DDBJ databases">
        <title>Evolutionary innovation and constraint leading to complex multicellularity in the Ascomycota.</title>
        <authorList>
            <person name="Cisse O."/>
            <person name="Nguyen A."/>
            <person name="Hewitt D.A."/>
            <person name="Jedd G."/>
            <person name="Stajich J.E."/>
        </authorList>
    </citation>
    <scope>NUCLEOTIDE SEQUENCE [LARGE SCALE GENOMIC DNA]</scope>
    <source>
        <strain evidence="20 21">DAH-3</strain>
    </source>
</reference>
<dbReference type="PROSITE" id="PS50075">
    <property type="entry name" value="CARRIER"/>
    <property type="match status" value="1"/>
</dbReference>
<dbReference type="GO" id="GO:0004043">
    <property type="term" value="F:L-aminoadipate-semialdehyde dehydrogenase [NAD(P)+] activity"/>
    <property type="evidence" value="ECO:0007669"/>
    <property type="project" value="UniProtKB-EC"/>
</dbReference>
<feature type="domain" description="Carrier" evidence="19">
    <location>
        <begin position="806"/>
        <end position="883"/>
    </location>
</feature>
<dbReference type="PROSITE" id="PS00012">
    <property type="entry name" value="PHOSPHOPANTETHEINE"/>
    <property type="match status" value="1"/>
</dbReference>
<comment type="function">
    <text evidence="2">Catalyzes the activation of alpha-aminoadipate by ATP-dependent adenylation and the reduction of activated alpha-aminoadipate by NADPH. The activated alpha-aminoadipate is bound to the phosphopantheinyl group of the enzyme itself before it is reduced to (S)-2-amino-6-oxohexanoate.</text>
</comment>
<evidence type="ECO:0000256" key="3">
    <source>
        <dbReference type="ARBA" id="ARBA00004827"/>
    </source>
</evidence>
<evidence type="ECO:0000256" key="9">
    <source>
        <dbReference type="ARBA" id="ARBA00022605"/>
    </source>
</evidence>
<evidence type="ECO:0000256" key="5">
    <source>
        <dbReference type="ARBA" id="ARBA00012913"/>
    </source>
</evidence>
<dbReference type="InterPro" id="IPR042099">
    <property type="entry name" value="ANL_N_sf"/>
</dbReference>
<dbReference type="Pfam" id="PF07993">
    <property type="entry name" value="NAD_binding_4"/>
    <property type="match status" value="1"/>
</dbReference>
<evidence type="ECO:0000256" key="10">
    <source>
        <dbReference type="ARBA" id="ARBA00022857"/>
    </source>
</evidence>
<dbReference type="GO" id="GO:0019878">
    <property type="term" value="P:lysine biosynthetic process via aminoadipic acid"/>
    <property type="evidence" value="ECO:0007669"/>
    <property type="project" value="UniProtKB-UniPathway"/>
</dbReference>
<dbReference type="SUPFAM" id="SSF56801">
    <property type="entry name" value="Acetyl-CoA synthetase-like"/>
    <property type="match status" value="1"/>
</dbReference>
<comment type="catalytic activity">
    <reaction evidence="15">
        <text>(S)-2-amino-6-oxohexanoate + AMP + diphosphate + NADP(+) = L-2-aminoadipate + ATP + NADPH + H(+)</text>
        <dbReference type="Rhea" id="RHEA:46936"/>
        <dbReference type="ChEBI" id="CHEBI:15378"/>
        <dbReference type="ChEBI" id="CHEBI:30616"/>
        <dbReference type="ChEBI" id="CHEBI:33019"/>
        <dbReference type="ChEBI" id="CHEBI:57783"/>
        <dbReference type="ChEBI" id="CHEBI:58321"/>
        <dbReference type="ChEBI" id="CHEBI:58349"/>
        <dbReference type="ChEBI" id="CHEBI:58672"/>
        <dbReference type="ChEBI" id="CHEBI:456215"/>
        <dbReference type="EC" id="1.2.1.95"/>
    </reaction>
</comment>
<dbReference type="Gene3D" id="3.40.50.12780">
    <property type="entry name" value="N-terminal domain of ligase-like"/>
    <property type="match status" value="1"/>
</dbReference>
<evidence type="ECO:0000256" key="13">
    <source>
        <dbReference type="ARBA" id="ARBA00031335"/>
    </source>
</evidence>
<dbReference type="STRING" id="1198029.A0A1U7LHC6"/>
<evidence type="ECO:0000313" key="20">
    <source>
        <dbReference type="EMBL" id="OLL21931.1"/>
    </source>
</evidence>
<dbReference type="OrthoDB" id="329835at2759"/>
<dbReference type="EC" id="1.2.1.95" evidence="5"/>
<dbReference type="Pfam" id="PF00501">
    <property type="entry name" value="AMP-binding"/>
    <property type="match status" value="1"/>
</dbReference>
<protein>
    <recommendedName>
        <fullName evidence="14">Alpha-aminoadipate reductase</fullName>
        <ecNumber evidence="6">1.2.1.31</ecNumber>
        <ecNumber evidence="5">1.2.1.95</ecNumber>
    </recommendedName>
    <alternativeName>
        <fullName evidence="13">L-aminoadipate-semialdehyde dehydrogenase</fullName>
    </alternativeName>
</protein>
<dbReference type="Gene3D" id="3.40.50.720">
    <property type="entry name" value="NAD(P)-binding Rossmann-like Domain"/>
    <property type="match status" value="2"/>
</dbReference>
<evidence type="ECO:0000256" key="17">
    <source>
        <dbReference type="ARBA" id="ARBA00049537"/>
    </source>
</evidence>
<keyword evidence="9" id="KW-0028">Amino-acid biosynthesis</keyword>
<evidence type="ECO:0000256" key="7">
    <source>
        <dbReference type="ARBA" id="ARBA00022450"/>
    </source>
</evidence>
<evidence type="ECO:0000256" key="8">
    <source>
        <dbReference type="ARBA" id="ARBA00022553"/>
    </source>
</evidence>
<dbReference type="InterPro" id="IPR000873">
    <property type="entry name" value="AMP-dep_synth/lig_dom"/>
</dbReference>
<evidence type="ECO:0000256" key="1">
    <source>
        <dbReference type="ARBA" id="ARBA00001957"/>
    </source>
</evidence>
<evidence type="ECO:0000256" key="12">
    <source>
        <dbReference type="ARBA" id="ARBA00023154"/>
    </source>
</evidence>
<comment type="catalytic activity">
    <reaction evidence="16">
        <text>(S)-2-amino-6-oxohexanoate + NAD(+) + H2O = L-2-aminoadipate + NADH + 2 H(+)</text>
        <dbReference type="Rhea" id="RHEA:12308"/>
        <dbReference type="ChEBI" id="CHEBI:15377"/>
        <dbReference type="ChEBI" id="CHEBI:15378"/>
        <dbReference type="ChEBI" id="CHEBI:57540"/>
        <dbReference type="ChEBI" id="CHEBI:57945"/>
        <dbReference type="ChEBI" id="CHEBI:58321"/>
        <dbReference type="ChEBI" id="CHEBI:58672"/>
        <dbReference type="EC" id="1.2.1.31"/>
    </reaction>
</comment>
<dbReference type="PANTHER" id="PTHR44845">
    <property type="entry name" value="CARRIER DOMAIN-CONTAINING PROTEIN"/>
    <property type="match status" value="1"/>
</dbReference>
<name>A0A1U7LHC6_NEOID</name>
<dbReference type="Gene3D" id="1.10.1200.10">
    <property type="entry name" value="ACP-like"/>
    <property type="match status" value="1"/>
</dbReference>
<dbReference type="InterPro" id="IPR045851">
    <property type="entry name" value="AMP-bd_C_sf"/>
</dbReference>
<evidence type="ECO:0000256" key="15">
    <source>
        <dbReference type="ARBA" id="ARBA00048260"/>
    </source>
</evidence>
<dbReference type="SUPFAM" id="SSF47336">
    <property type="entry name" value="ACP-like"/>
    <property type="match status" value="1"/>
</dbReference>
<dbReference type="PIRSF" id="PIRSF001617">
    <property type="entry name" value="Alpha-AR"/>
    <property type="match status" value="1"/>
</dbReference>
<dbReference type="NCBIfam" id="TIGR03443">
    <property type="entry name" value="alpha_am_amid"/>
    <property type="match status" value="1"/>
</dbReference>
<evidence type="ECO:0000256" key="14">
    <source>
        <dbReference type="ARBA" id="ARBA00032195"/>
    </source>
</evidence>
<dbReference type="CDD" id="cd05235">
    <property type="entry name" value="SDR_e1"/>
    <property type="match status" value="1"/>
</dbReference>
<dbReference type="InterPro" id="IPR036736">
    <property type="entry name" value="ACP-like_sf"/>
</dbReference>
<evidence type="ECO:0000259" key="19">
    <source>
        <dbReference type="PROSITE" id="PS50075"/>
    </source>
</evidence>
<evidence type="ECO:0000256" key="18">
    <source>
        <dbReference type="SAM" id="MobiDB-lite"/>
    </source>
</evidence>
<dbReference type="PANTHER" id="PTHR44845:SF1">
    <property type="entry name" value="L-2-AMINOADIPATE REDUCTASE"/>
    <property type="match status" value="1"/>
</dbReference>
<sequence>MPSPLPADHPRPNPLRTSPAAQSFSLDQHTPSSLLLAALVALAHRLTGDDHVCIATNTQTAPHVVLRVPVTPALPFAALLALVANAYPSLLHLLTPQLLQNASESIALQRAHDPLPADLCLGFYTCSDTPSCPTDISIFAQNTHPTTLQVHYNQLLFSPDRITYLVQQLTQIVYQVALDRNQKVGSISLLTPAQKLLLPDPTVDLHWSLFQGPIQDIFASNAHKHPDRTCVVETPLTKDTPSRIFSYRHINEASNIVAHHLINKQIKTGDVVMVFAYRGVDLVIAVMGVLKAGATFSVIDPAYPPSRQCIYLKVAQPAGLIVLLKAGNIQDTVRQYITDELNIKAEILALYIQDDGKLIGQSDSFFSKEIKFASVHPGIVVGPDSIPTLSFTSGSEGIPKGVKGRHFSLTFYFPWMSQEFGLSQNDKFTMLSGIAHDPIQRDIFTPLFLGAQLIIPTADDIGTPGQLAKWMARSAATVTHLTPAMGQLLSAQCETQIPSLHHALFVGDILTKRDCLRLQSFARNCSVVNMYGSTETQRSVSFFLVPCLSSAPTFLNSLKDVIPAGKGMKDVQLLVINRNEPSQLCGIGELGEIYVRAGGLAEGYLQLPDVTKEKFVENWFVEKGFWKNEVFGKEWEDHWFGPRDRLYRTGDLGRYLPDGNVECSGRADDQVKIRGFRIELGEIDTFLSQHPFIRENITLVKRDKKNEQDILISYIVLELKSDLKGLVDGDINDLQGDGIILDLKKYEKLIKDVKEYLKNRLPSYAVPTVILPLHRFPLNPNGKIDKPSLPFPDSITLTSESSCTESNLTPTQQLIFNIWKNLLPHTRSISLQDDFFEIGGHSILATRLIFEIRKEFGINEISLHSIFLNPTIKSLSLQIDNLGNSEKSRNECQQDCILYAEDAQELVDGLDDSYAPVSITPKFQNVLVTGSTGFLGVFILRDLVERKSGIGKIFAHVRAKNALDGITRLRNSCLAYGVWHADWPLRIEVVTGDLTQERLGVDVDTWRQLAGAVDIVIHNGALVHWVYPYSKLRATNVLGTIEALSFCSFGKPKTFIFVSSTSVLDTEYYVRLSDTVVDQGFPGISEDDDLSGSKTGLSTGYAQSKWVGEYLVREAGARGLTGCIVRPGYITGDSKSGATNTDDFLMRLIKGCLQLGLAPDIHNSINMVPVNHVARIVTACSLNPPEYFGVAQVTGHPRMRFDQLFSILSSFGYDVEYFGVAQVTGHPRMRFDQLFSILSSFGYDVGHTDYIPWKEALERHVFQESKNNALYPLVHFLLNDLPQNTKAPELDDINTQTALRKDLQYTGEDLSHGAGVGEEDLGMYLAYLNAIGFLSAPTLASKLKLPSVSIDESILKSLEKVGGRGAKV</sequence>
<comment type="pathway">
    <text evidence="3">Amino-acid biosynthesis; L-lysine biosynthesis via AAA pathway; L-lysine from L-alpha-aminoadipate (fungal route): step 1/3.</text>
</comment>
<evidence type="ECO:0000256" key="2">
    <source>
        <dbReference type="ARBA" id="ARBA00003499"/>
    </source>
</evidence>
<dbReference type="SUPFAM" id="SSF52777">
    <property type="entry name" value="CoA-dependent acyltransferases"/>
    <property type="match status" value="1"/>
</dbReference>
<dbReference type="UniPathway" id="UPA00033">
    <property type="reaction ID" value="UER00032"/>
</dbReference>
<evidence type="ECO:0000256" key="11">
    <source>
        <dbReference type="ARBA" id="ARBA00023002"/>
    </source>
</evidence>
<evidence type="ECO:0000313" key="21">
    <source>
        <dbReference type="Proteomes" id="UP000186594"/>
    </source>
</evidence>
<dbReference type="EC" id="1.2.1.31" evidence="6"/>
<dbReference type="InterPro" id="IPR013120">
    <property type="entry name" value="FAR_NAD-bd"/>
</dbReference>
<keyword evidence="10" id="KW-0521">NADP</keyword>
<evidence type="ECO:0000256" key="6">
    <source>
        <dbReference type="ARBA" id="ARBA00013073"/>
    </source>
</evidence>
<accession>A0A1U7LHC6</accession>
<dbReference type="InterPro" id="IPR014397">
    <property type="entry name" value="Lys2"/>
</dbReference>
<dbReference type="Proteomes" id="UP000186594">
    <property type="component" value="Unassembled WGS sequence"/>
</dbReference>
<dbReference type="OMA" id="ENDKFTM"/>
<dbReference type="PROSITE" id="PS00455">
    <property type="entry name" value="AMP_BINDING"/>
    <property type="match status" value="1"/>
</dbReference>
<dbReference type="InterPro" id="IPR010071">
    <property type="entry name" value="AA_adenyl_dom"/>
</dbReference>
<comment type="similarity">
    <text evidence="4">Belongs to the ATP-dependent AMP-binding enzyme family.</text>
</comment>
<gene>
    <name evidence="20" type="ORF">NEOLI_002001</name>
</gene>
<comment type="catalytic activity">
    <reaction evidence="17">
        <text>(S)-2-amino-6-oxohexanoate + NADP(+) + H2O = L-2-aminoadipate + NADPH + 2 H(+)</text>
        <dbReference type="Rhea" id="RHEA:12304"/>
        <dbReference type="ChEBI" id="CHEBI:15377"/>
        <dbReference type="ChEBI" id="CHEBI:15378"/>
        <dbReference type="ChEBI" id="CHEBI:57783"/>
        <dbReference type="ChEBI" id="CHEBI:58321"/>
        <dbReference type="ChEBI" id="CHEBI:58349"/>
        <dbReference type="ChEBI" id="CHEBI:58672"/>
        <dbReference type="EC" id="1.2.1.31"/>
    </reaction>
</comment>
<dbReference type="NCBIfam" id="TIGR01733">
    <property type="entry name" value="AA-adenyl-dom"/>
    <property type="match status" value="1"/>
</dbReference>
<dbReference type="InterPro" id="IPR020845">
    <property type="entry name" value="AMP-binding_CS"/>
</dbReference>
<keyword evidence="21" id="KW-1185">Reference proteome</keyword>
<dbReference type="Gene3D" id="3.30.300.30">
    <property type="match status" value="1"/>
</dbReference>
<dbReference type="InterPro" id="IPR010080">
    <property type="entry name" value="Thioester_reductase-like_dom"/>
</dbReference>
<dbReference type="EMBL" id="LXFE01004131">
    <property type="protein sequence ID" value="OLL21931.1"/>
    <property type="molecule type" value="Genomic_DNA"/>
</dbReference>
<evidence type="ECO:0000256" key="16">
    <source>
        <dbReference type="ARBA" id="ARBA00048414"/>
    </source>
</evidence>
<dbReference type="Gene3D" id="3.30.559.30">
    <property type="entry name" value="Nonribosomal peptide synthetase, condensation domain"/>
    <property type="match status" value="1"/>
</dbReference>
<keyword evidence="8" id="KW-0597">Phosphoprotein</keyword>
<comment type="cofactor">
    <cofactor evidence="1">
        <name>pantetheine 4'-phosphate</name>
        <dbReference type="ChEBI" id="CHEBI:47942"/>
    </cofactor>
</comment>
<keyword evidence="11" id="KW-0560">Oxidoreductase</keyword>
<feature type="region of interest" description="Disordered" evidence="18">
    <location>
        <begin position="1"/>
        <end position="20"/>
    </location>
</feature>
<dbReference type="Pfam" id="PF00550">
    <property type="entry name" value="PP-binding"/>
    <property type="match status" value="1"/>
</dbReference>
<proteinExistence type="inferred from homology"/>
<dbReference type="SUPFAM" id="SSF51735">
    <property type="entry name" value="NAD(P)-binding Rossmann-fold domains"/>
    <property type="match status" value="1"/>
</dbReference>
<organism evidence="20 21">
    <name type="scientific">Neolecta irregularis (strain DAH-3)</name>
    <dbReference type="NCBI Taxonomy" id="1198029"/>
    <lineage>
        <taxon>Eukaryota</taxon>
        <taxon>Fungi</taxon>
        <taxon>Dikarya</taxon>
        <taxon>Ascomycota</taxon>
        <taxon>Taphrinomycotina</taxon>
        <taxon>Neolectales</taxon>
        <taxon>Neolectaceae</taxon>
        <taxon>Neolecta</taxon>
    </lineage>
</organism>
<comment type="caution">
    <text evidence="20">The sequence shown here is derived from an EMBL/GenBank/DDBJ whole genome shotgun (WGS) entry which is preliminary data.</text>
</comment>
<dbReference type="InterPro" id="IPR036291">
    <property type="entry name" value="NAD(P)-bd_dom_sf"/>
</dbReference>
<keyword evidence="12" id="KW-0457">Lysine biosynthesis</keyword>
<keyword evidence="7" id="KW-0596">Phosphopantetheine</keyword>
<dbReference type="InterPro" id="IPR006162">
    <property type="entry name" value="Ppantetheine_attach_site"/>
</dbReference>
<dbReference type="InterPro" id="IPR009081">
    <property type="entry name" value="PP-bd_ACP"/>
</dbReference>
<dbReference type="NCBIfam" id="TIGR01746">
    <property type="entry name" value="Thioester-redct"/>
    <property type="match status" value="1"/>
</dbReference>